<name>A0A1G2BR82_9BACT</name>
<keyword evidence="6 7" id="KW-0694">RNA-binding</keyword>
<keyword evidence="4 7" id="KW-0255">Endonuclease</keyword>
<keyword evidence="3 7" id="KW-0540">Nuclease</keyword>
<evidence type="ECO:0000256" key="6">
    <source>
        <dbReference type="ARBA" id="ARBA00022884"/>
    </source>
</evidence>
<sequence>MLPRSHRLNKKQDIEKVFRFGRSVYVGNLGLRLAPNKLPVSRFTVVVSLKVSKKAVERNRLKRRLREILRQEIMPAVKNGIDGLILTQKPLLELSFDELKQQTITLFKKARLI</sequence>
<evidence type="ECO:0000256" key="2">
    <source>
        <dbReference type="ARBA" id="ARBA00022694"/>
    </source>
</evidence>
<comment type="subunit">
    <text evidence="7">Consists of a catalytic RNA component (M1 or rnpB) and a protein subunit.</text>
</comment>
<comment type="catalytic activity">
    <reaction evidence="7">
        <text>Endonucleolytic cleavage of RNA, removing 5'-extranucleotides from tRNA precursor.</text>
        <dbReference type="EC" id="3.1.26.5"/>
    </reaction>
</comment>
<accession>A0A1G2BR82</accession>
<dbReference type="PANTHER" id="PTHR33992:SF1">
    <property type="entry name" value="RIBONUCLEASE P PROTEIN COMPONENT"/>
    <property type="match status" value="1"/>
</dbReference>
<dbReference type="InterPro" id="IPR020568">
    <property type="entry name" value="Ribosomal_Su5_D2-typ_SF"/>
</dbReference>
<dbReference type="SUPFAM" id="SSF54211">
    <property type="entry name" value="Ribosomal protein S5 domain 2-like"/>
    <property type="match status" value="1"/>
</dbReference>
<comment type="similarity">
    <text evidence="7">Belongs to the RnpA family.</text>
</comment>
<dbReference type="Proteomes" id="UP000178109">
    <property type="component" value="Unassembled WGS sequence"/>
</dbReference>
<dbReference type="PANTHER" id="PTHR33992">
    <property type="entry name" value="RIBONUCLEASE P PROTEIN COMPONENT"/>
    <property type="match status" value="1"/>
</dbReference>
<dbReference type="EC" id="3.1.26.5" evidence="7 8"/>
<dbReference type="InterPro" id="IPR000100">
    <property type="entry name" value="RNase_P"/>
</dbReference>
<dbReference type="GO" id="GO:0042781">
    <property type="term" value="F:3'-tRNA processing endoribonuclease activity"/>
    <property type="evidence" value="ECO:0007669"/>
    <property type="project" value="TreeGrafter"/>
</dbReference>
<reference evidence="9 10" key="1">
    <citation type="journal article" date="2016" name="Nat. Commun.">
        <title>Thousands of microbial genomes shed light on interconnected biogeochemical processes in an aquifer system.</title>
        <authorList>
            <person name="Anantharaman K."/>
            <person name="Brown C.T."/>
            <person name="Hug L.A."/>
            <person name="Sharon I."/>
            <person name="Castelle C.J."/>
            <person name="Probst A.J."/>
            <person name="Thomas B.C."/>
            <person name="Singh A."/>
            <person name="Wilkins M.J."/>
            <person name="Karaoz U."/>
            <person name="Brodie E.L."/>
            <person name="Williams K.H."/>
            <person name="Hubbard S.S."/>
            <person name="Banfield J.F."/>
        </authorList>
    </citation>
    <scope>NUCLEOTIDE SEQUENCE [LARGE SCALE GENOMIC DNA]</scope>
</reference>
<dbReference type="EMBL" id="MHKO01000053">
    <property type="protein sequence ID" value="OGY91079.1"/>
    <property type="molecule type" value="Genomic_DNA"/>
</dbReference>
<dbReference type="InterPro" id="IPR020539">
    <property type="entry name" value="RNase_P_CS"/>
</dbReference>
<keyword evidence="5 7" id="KW-0378">Hydrolase</keyword>
<dbReference type="HAMAP" id="MF_00227">
    <property type="entry name" value="RNase_P"/>
    <property type="match status" value="1"/>
</dbReference>
<dbReference type="GO" id="GO:0000049">
    <property type="term" value="F:tRNA binding"/>
    <property type="evidence" value="ECO:0007669"/>
    <property type="project" value="UniProtKB-UniRule"/>
</dbReference>
<dbReference type="Pfam" id="PF00825">
    <property type="entry name" value="Ribonuclease_P"/>
    <property type="match status" value="1"/>
</dbReference>
<comment type="function">
    <text evidence="1 7">RNaseP catalyzes the removal of the 5'-leader sequence from pre-tRNA to produce the mature 5'-terminus. It can also cleave other RNA substrates such as 4.5S RNA. The protein component plays an auxiliary but essential role in vivo by binding to the 5'-leader sequence and broadening the substrate specificity of the ribozyme.</text>
</comment>
<evidence type="ECO:0000256" key="1">
    <source>
        <dbReference type="ARBA" id="ARBA00002663"/>
    </source>
</evidence>
<evidence type="ECO:0000313" key="10">
    <source>
        <dbReference type="Proteomes" id="UP000178109"/>
    </source>
</evidence>
<evidence type="ECO:0000256" key="7">
    <source>
        <dbReference type="HAMAP-Rule" id="MF_00227"/>
    </source>
</evidence>
<dbReference type="Gene3D" id="3.30.230.10">
    <property type="match status" value="1"/>
</dbReference>
<proteinExistence type="inferred from homology"/>
<dbReference type="GO" id="GO:0001682">
    <property type="term" value="P:tRNA 5'-leader removal"/>
    <property type="evidence" value="ECO:0007669"/>
    <property type="project" value="UniProtKB-UniRule"/>
</dbReference>
<evidence type="ECO:0000256" key="3">
    <source>
        <dbReference type="ARBA" id="ARBA00022722"/>
    </source>
</evidence>
<organism evidence="9 10">
    <name type="scientific">Candidatus Komeilibacteria bacterium RIFCSPLOWO2_02_FULL_48_11</name>
    <dbReference type="NCBI Taxonomy" id="1798553"/>
    <lineage>
        <taxon>Bacteria</taxon>
        <taxon>Candidatus Komeiliibacteriota</taxon>
    </lineage>
</organism>
<dbReference type="InterPro" id="IPR014721">
    <property type="entry name" value="Ribsml_uS5_D2-typ_fold_subgr"/>
</dbReference>
<gene>
    <name evidence="7" type="primary">rnpA</name>
    <name evidence="9" type="ORF">A3H70_04270</name>
</gene>
<evidence type="ECO:0000313" key="9">
    <source>
        <dbReference type="EMBL" id="OGY91079.1"/>
    </source>
</evidence>
<dbReference type="GO" id="GO:0030677">
    <property type="term" value="C:ribonuclease P complex"/>
    <property type="evidence" value="ECO:0007669"/>
    <property type="project" value="TreeGrafter"/>
</dbReference>
<comment type="caution">
    <text evidence="9">The sequence shown here is derived from an EMBL/GenBank/DDBJ whole genome shotgun (WGS) entry which is preliminary data.</text>
</comment>
<evidence type="ECO:0000256" key="5">
    <source>
        <dbReference type="ARBA" id="ARBA00022801"/>
    </source>
</evidence>
<dbReference type="AlphaFoldDB" id="A0A1G2BR82"/>
<protein>
    <recommendedName>
        <fullName evidence="7 8">Ribonuclease P protein component</fullName>
        <shortName evidence="7">RNase P protein</shortName>
        <shortName evidence="7">RNaseP protein</shortName>
        <ecNumber evidence="7 8">3.1.26.5</ecNumber>
    </recommendedName>
    <alternativeName>
        <fullName evidence="7">Protein C5</fullName>
    </alternativeName>
</protein>
<dbReference type="GO" id="GO:0004526">
    <property type="term" value="F:ribonuclease P activity"/>
    <property type="evidence" value="ECO:0007669"/>
    <property type="project" value="UniProtKB-UniRule"/>
</dbReference>
<keyword evidence="2 7" id="KW-0819">tRNA processing</keyword>
<dbReference type="PROSITE" id="PS00648">
    <property type="entry name" value="RIBONUCLEASE_P"/>
    <property type="match status" value="1"/>
</dbReference>
<evidence type="ECO:0000256" key="8">
    <source>
        <dbReference type="NCBIfam" id="TIGR00188"/>
    </source>
</evidence>
<dbReference type="STRING" id="1798553.A3H70_04270"/>
<evidence type="ECO:0000256" key="4">
    <source>
        <dbReference type="ARBA" id="ARBA00022759"/>
    </source>
</evidence>
<dbReference type="NCBIfam" id="TIGR00188">
    <property type="entry name" value="rnpA"/>
    <property type="match status" value="1"/>
</dbReference>